<dbReference type="EMBL" id="PGCJ01000516">
    <property type="protein sequence ID" value="PLW26890.1"/>
    <property type="molecule type" value="Genomic_DNA"/>
</dbReference>
<feature type="region of interest" description="Disordered" evidence="1">
    <location>
        <begin position="1"/>
        <end position="78"/>
    </location>
</feature>
<organism evidence="2 3">
    <name type="scientific">Puccinia coronata f. sp. avenae</name>
    <dbReference type="NCBI Taxonomy" id="200324"/>
    <lineage>
        <taxon>Eukaryota</taxon>
        <taxon>Fungi</taxon>
        <taxon>Dikarya</taxon>
        <taxon>Basidiomycota</taxon>
        <taxon>Pucciniomycotina</taxon>
        <taxon>Pucciniomycetes</taxon>
        <taxon>Pucciniales</taxon>
        <taxon>Pucciniaceae</taxon>
        <taxon>Puccinia</taxon>
    </lineage>
</organism>
<sequence>MTSKDQTRGASDTPSGGGSKSTKQTDTGNAGTTDQAATRKTVQTMSPRLSTVAKKQQATATGNASKSSTINDGEDNGPLDIVKLLRASRKTNSPQQPPGEKRDATLCLATYADGHSLGLDSGTPKGRAHAHPHA</sequence>
<comment type="caution">
    <text evidence="2">The sequence shown here is derived from an EMBL/GenBank/DDBJ whole genome shotgun (WGS) entry which is preliminary data.</text>
</comment>
<name>A0A2N5TN13_9BASI</name>
<proteinExistence type="predicted"/>
<feature type="compositionally biased region" description="Polar residues" evidence="1">
    <location>
        <begin position="1"/>
        <end position="71"/>
    </location>
</feature>
<keyword evidence="3" id="KW-1185">Reference proteome</keyword>
<evidence type="ECO:0000313" key="3">
    <source>
        <dbReference type="Proteomes" id="UP000235388"/>
    </source>
</evidence>
<feature type="region of interest" description="Disordered" evidence="1">
    <location>
        <begin position="114"/>
        <end position="134"/>
    </location>
</feature>
<gene>
    <name evidence="2" type="ORF">PCANC_27030</name>
</gene>
<accession>A0A2N5TN13</accession>
<dbReference type="AlphaFoldDB" id="A0A2N5TN13"/>
<evidence type="ECO:0000256" key="1">
    <source>
        <dbReference type="SAM" id="MobiDB-lite"/>
    </source>
</evidence>
<protein>
    <submittedName>
        <fullName evidence="2">Uncharacterized protein</fullName>
    </submittedName>
</protein>
<dbReference type="Proteomes" id="UP000235388">
    <property type="component" value="Unassembled WGS sequence"/>
</dbReference>
<reference evidence="2 3" key="1">
    <citation type="submission" date="2017-11" db="EMBL/GenBank/DDBJ databases">
        <title>De novo assembly and phasing of dikaryotic genomes from two isolates of Puccinia coronata f. sp. avenae, the causal agent of oat crown rust.</title>
        <authorList>
            <person name="Miller M.E."/>
            <person name="Zhang Y."/>
            <person name="Omidvar V."/>
            <person name="Sperschneider J."/>
            <person name="Schwessinger B."/>
            <person name="Raley C."/>
            <person name="Palmer J.M."/>
            <person name="Garnica D."/>
            <person name="Upadhyaya N."/>
            <person name="Rathjen J."/>
            <person name="Taylor J.M."/>
            <person name="Park R.F."/>
            <person name="Dodds P.N."/>
            <person name="Hirsch C.D."/>
            <person name="Kianian S.F."/>
            <person name="Figueroa M."/>
        </authorList>
    </citation>
    <scope>NUCLEOTIDE SEQUENCE [LARGE SCALE GENOMIC DNA]</scope>
    <source>
        <strain evidence="2">12NC29</strain>
    </source>
</reference>
<evidence type="ECO:0000313" key="2">
    <source>
        <dbReference type="EMBL" id="PLW26890.1"/>
    </source>
</evidence>